<evidence type="ECO:0000313" key="3">
    <source>
        <dbReference type="Proteomes" id="UP000724149"/>
    </source>
</evidence>
<dbReference type="Pfam" id="PF14080">
    <property type="entry name" value="DUF4261"/>
    <property type="match status" value="1"/>
</dbReference>
<accession>A0ABS2GN06</accession>
<name>A0ABS2GN06_9FIRM</name>
<keyword evidence="3" id="KW-1185">Reference proteome</keyword>
<dbReference type="RefSeq" id="WP_204720901.1">
    <property type="nucleotide sequence ID" value="NZ_JACSNR010000006.1"/>
</dbReference>
<dbReference type="EMBL" id="JACSNR010000006">
    <property type="protein sequence ID" value="MBM6923466.1"/>
    <property type="molecule type" value="Genomic_DNA"/>
</dbReference>
<protein>
    <submittedName>
        <fullName evidence="2">DUF4261 domain-containing protein</fullName>
    </submittedName>
</protein>
<dbReference type="Proteomes" id="UP000724149">
    <property type="component" value="Unassembled WGS sequence"/>
</dbReference>
<sequence>MDQVYQQDLSQESPRPGGPFLIQMLFREPTGLPDRDTMLRVLQQHCGRLDCFCHDDKMAGFAALDHMATFQDGSAPVQLMVTACSKISEDLFDPFTRSQMWDCMGERDQILAECRWQIVGVDMLTAALDPLERADLDMDFLEALAGLFPTCAAFYFQNCGKLLKAEEVRGNTITGPDRFIRFGVNARFFNIQGTDDMLVDTLGMSTLFLPDLQYHFHDMDPNWVVGHAYSVASYLLLAGNPIQDGETVDGVLDGAISQEVQWKCQHEGSLIQPPREVLDIFMGEYASGTREN</sequence>
<reference evidence="2 3" key="1">
    <citation type="journal article" date="2021" name="Sci. Rep.">
        <title>The distribution of antibiotic resistance genes in chicken gut microbiota commensals.</title>
        <authorList>
            <person name="Juricova H."/>
            <person name="Matiasovicova J."/>
            <person name="Kubasova T."/>
            <person name="Cejkova D."/>
            <person name="Rychlik I."/>
        </authorList>
    </citation>
    <scope>NUCLEOTIDE SEQUENCE [LARGE SCALE GENOMIC DNA]</scope>
    <source>
        <strain evidence="2 3">An564</strain>
    </source>
</reference>
<feature type="domain" description="DUF4261" evidence="1">
    <location>
        <begin position="200"/>
        <end position="280"/>
    </location>
</feature>
<gene>
    <name evidence="2" type="ORF">H9X81_07165</name>
</gene>
<dbReference type="InterPro" id="IPR025357">
    <property type="entry name" value="DUF4261"/>
</dbReference>
<organism evidence="2 3">
    <name type="scientific">Hydrogenoanaerobacterium saccharovorans</name>
    <dbReference type="NCBI Taxonomy" id="474960"/>
    <lineage>
        <taxon>Bacteria</taxon>
        <taxon>Bacillati</taxon>
        <taxon>Bacillota</taxon>
        <taxon>Clostridia</taxon>
        <taxon>Eubacteriales</taxon>
        <taxon>Oscillospiraceae</taxon>
        <taxon>Hydrogenoanaerobacterium</taxon>
    </lineage>
</organism>
<evidence type="ECO:0000313" key="2">
    <source>
        <dbReference type="EMBL" id="MBM6923466.1"/>
    </source>
</evidence>
<comment type="caution">
    <text evidence="2">The sequence shown here is derived from an EMBL/GenBank/DDBJ whole genome shotgun (WGS) entry which is preliminary data.</text>
</comment>
<evidence type="ECO:0000259" key="1">
    <source>
        <dbReference type="Pfam" id="PF14080"/>
    </source>
</evidence>
<proteinExistence type="predicted"/>